<name>H5SNE7_9BACT</name>
<dbReference type="InterPro" id="IPR036079">
    <property type="entry name" value="ATPase_csu/dsu_sf"/>
</dbReference>
<evidence type="ECO:0000313" key="7">
    <source>
        <dbReference type="EMBL" id="BAL57683.1"/>
    </source>
</evidence>
<dbReference type="InterPro" id="IPR050873">
    <property type="entry name" value="V-ATPase_V0D/AC39_subunit"/>
</dbReference>
<evidence type="ECO:0000256" key="1">
    <source>
        <dbReference type="ARBA" id="ARBA00006709"/>
    </source>
</evidence>
<evidence type="ECO:0000256" key="5">
    <source>
        <dbReference type="ARBA" id="ARBA00023310"/>
    </source>
</evidence>
<evidence type="ECO:0000256" key="6">
    <source>
        <dbReference type="HAMAP-Rule" id="MF_00314"/>
    </source>
</evidence>
<keyword evidence="5 6" id="KW-0066">ATP synthesis</keyword>
<dbReference type="Gene3D" id="1.20.1690.10">
    <property type="entry name" value="V-type ATP synthase subunit C domain"/>
    <property type="match status" value="2"/>
</dbReference>
<dbReference type="SUPFAM" id="SSF103486">
    <property type="entry name" value="V-type ATP synthase subunit C"/>
    <property type="match status" value="1"/>
</dbReference>
<dbReference type="EMBL" id="AP011782">
    <property type="protein sequence ID" value="BAL57683.1"/>
    <property type="molecule type" value="Genomic_DNA"/>
</dbReference>
<reference evidence="7" key="2">
    <citation type="journal article" date="2012" name="PLoS ONE">
        <title>A Deeply Branching Thermophilic Bacterium with an Ancient Acetyl-CoA Pathway Dominates a Subsurface Ecosystem.</title>
        <authorList>
            <person name="Takami H."/>
            <person name="Noguchi H."/>
            <person name="Takaki Y."/>
            <person name="Uchiyama I."/>
            <person name="Toyoda A."/>
            <person name="Nishi S."/>
            <person name="Chee G.-J."/>
            <person name="Arai W."/>
            <person name="Nunoura T."/>
            <person name="Itoh T."/>
            <person name="Hattori M."/>
            <person name="Takai K."/>
        </authorList>
    </citation>
    <scope>NUCLEOTIDE SEQUENCE</scope>
</reference>
<keyword evidence="3 6" id="KW-0375">Hydrogen ion transport</keyword>
<reference evidence="7" key="1">
    <citation type="journal article" date="2005" name="Environ. Microbiol.">
        <title>Genetic and functional properties of uncultivated thermophilic crenarchaeotes from a subsurface gold mine as revealed by analysis of genome fragments.</title>
        <authorList>
            <person name="Nunoura T."/>
            <person name="Hirayama H."/>
            <person name="Takami H."/>
            <person name="Oida H."/>
            <person name="Nishi S."/>
            <person name="Shimamura S."/>
            <person name="Suzuki Y."/>
            <person name="Inagaki F."/>
            <person name="Takai K."/>
            <person name="Nealson K.H."/>
            <person name="Horikoshi K."/>
        </authorList>
    </citation>
    <scope>NUCLEOTIDE SEQUENCE</scope>
</reference>
<dbReference type="GO" id="GO:0042777">
    <property type="term" value="P:proton motive force-driven plasma membrane ATP synthesis"/>
    <property type="evidence" value="ECO:0007669"/>
    <property type="project" value="UniProtKB-UniRule"/>
</dbReference>
<evidence type="ECO:0000256" key="2">
    <source>
        <dbReference type="ARBA" id="ARBA00022448"/>
    </source>
</evidence>
<keyword evidence="2 6" id="KW-0813">Transport</keyword>
<dbReference type="GO" id="GO:0033179">
    <property type="term" value="C:proton-transporting V-type ATPase, V0 domain"/>
    <property type="evidence" value="ECO:0007669"/>
    <property type="project" value="InterPro"/>
</dbReference>
<sequence>MSYEYLNTRVRVMLAKLLKPQQFQELLELRELGELQSALAETDYAPEIERCSVEFSGYELIEQAVVHHGQRAFTRLVRIAPEDPKELITLVLERFEVFNLKTIVRGVHAAVPAEEITRSLYPSILYSSEFYHELLKRETLRGVLDYLLSTGTRYYKPLAEVFPEYERTGKLALLEHALDSFYFGHAQELLRPRDDENARLVREALGTEADILNLVYALLVVESGVQSDEKYRYILEGGRHLSPHAVRELLASGDTSDFWKKFARTLYFRKIGAPAEQLSARQLQERLENLLYAELCRLDLGQLFDIRMALSYIWRKSAEMTNLRVIASGLARRVPRPQIEANLIPLEVLA</sequence>
<dbReference type="GO" id="GO:0046933">
    <property type="term" value="F:proton-transporting ATP synthase activity, rotational mechanism"/>
    <property type="evidence" value="ECO:0007669"/>
    <property type="project" value="UniProtKB-UniRule"/>
</dbReference>
<evidence type="ECO:0000256" key="4">
    <source>
        <dbReference type="ARBA" id="ARBA00023065"/>
    </source>
</evidence>
<dbReference type="Pfam" id="PF01992">
    <property type="entry name" value="vATP-synt_AC39"/>
    <property type="match status" value="1"/>
</dbReference>
<dbReference type="InterPro" id="IPR014272">
    <property type="entry name" value="ATPase_V0-cplx_csu"/>
</dbReference>
<keyword evidence="4 6" id="KW-0406">Ion transport</keyword>
<dbReference type="PANTHER" id="PTHR38682:SF1">
    <property type="entry name" value="V-TYPE ATP SYNTHASE SUBUNIT C"/>
    <property type="match status" value="1"/>
</dbReference>
<organism evidence="7">
    <name type="scientific">uncultured Acetothermia bacterium</name>
    <dbReference type="NCBI Taxonomy" id="236499"/>
    <lineage>
        <taxon>Bacteria</taxon>
        <taxon>Candidatus Bipolaricaulota</taxon>
        <taxon>environmental samples</taxon>
    </lineage>
</organism>
<dbReference type="GO" id="GO:0046961">
    <property type="term" value="F:proton-transporting ATPase activity, rotational mechanism"/>
    <property type="evidence" value="ECO:0007669"/>
    <property type="project" value="InterPro"/>
</dbReference>
<dbReference type="AlphaFoldDB" id="H5SNE7"/>
<gene>
    <name evidence="6" type="primary">atpC</name>
    <name evidence="7" type="ORF">HGMM_F52A12C03</name>
</gene>
<comment type="function">
    <text evidence="6">Produces ATP from ADP in the presence of a proton gradient across the membrane.</text>
</comment>
<proteinExistence type="inferred from homology"/>
<evidence type="ECO:0000256" key="3">
    <source>
        <dbReference type="ARBA" id="ARBA00022781"/>
    </source>
</evidence>
<dbReference type="PANTHER" id="PTHR38682">
    <property type="entry name" value="V-TYPE ATP SYNTHASE SUBUNIT C"/>
    <property type="match status" value="1"/>
</dbReference>
<dbReference type="HAMAP" id="MF_00314">
    <property type="entry name" value="ATP_synth_C_arch"/>
    <property type="match status" value="1"/>
</dbReference>
<dbReference type="Gene3D" id="1.10.132.50">
    <property type="entry name" value="ATP synthase (C/AC39) subunit, domain 3"/>
    <property type="match status" value="1"/>
</dbReference>
<accession>H5SNE7</accession>
<dbReference type="InterPro" id="IPR002843">
    <property type="entry name" value="ATPase_V0-cplx_csu/dsu"/>
</dbReference>
<dbReference type="InterPro" id="IPR035067">
    <property type="entry name" value="V-type_ATPase_csu/dsu"/>
</dbReference>
<dbReference type="GO" id="GO:0005524">
    <property type="term" value="F:ATP binding"/>
    <property type="evidence" value="ECO:0007669"/>
    <property type="project" value="UniProtKB-UniRule"/>
</dbReference>
<comment type="similarity">
    <text evidence="1 6">Belongs to the V-ATPase V0D/AC39 subunit family.</text>
</comment>
<dbReference type="InterPro" id="IPR044911">
    <property type="entry name" value="V-type_ATPase_csu/dsu_dom_3"/>
</dbReference>
<protein>
    <recommendedName>
        <fullName evidence="6">V-type ATP synthase subunit C</fullName>
    </recommendedName>
    <alternativeName>
        <fullName evidence="6">V-ATPase subunit C</fullName>
    </alternativeName>
</protein>